<feature type="region of interest" description="Disordered" evidence="1">
    <location>
        <begin position="81"/>
        <end position="101"/>
    </location>
</feature>
<proteinExistence type="predicted"/>
<name>A0ABU6UUN8_9FABA</name>
<comment type="caution">
    <text evidence="2">The sequence shown here is derived from an EMBL/GenBank/DDBJ whole genome shotgun (WGS) entry which is preliminary data.</text>
</comment>
<protein>
    <submittedName>
        <fullName evidence="2">Uncharacterized protein</fullName>
    </submittedName>
</protein>
<evidence type="ECO:0000256" key="1">
    <source>
        <dbReference type="SAM" id="MobiDB-lite"/>
    </source>
</evidence>
<dbReference type="EMBL" id="JASCZI010123025">
    <property type="protein sequence ID" value="MED6165002.1"/>
    <property type="molecule type" value="Genomic_DNA"/>
</dbReference>
<gene>
    <name evidence="2" type="ORF">PIB30_095568</name>
</gene>
<sequence>MCRNIDIAELKATTSKSLIDKLKMFEINRRKLAKSHQIYGMQEVSSPNKEADLPSLGAAQDKGNKGFLEINHEVIEEEEVKQSKVAWTEPQSNPGSKLGHVWTRLAQAPKHDPIKDVPRLPTLILSH</sequence>
<reference evidence="2 3" key="1">
    <citation type="journal article" date="2023" name="Plants (Basel)">
        <title>Bridging the Gap: Combining Genomics and Transcriptomics Approaches to Understand Stylosanthes scabra, an Orphan Legume from the Brazilian Caatinga.</title>
        <authorList>
            <person name="Ferreira-Neto J.R.C."/>
            <person name="da Silva M.D."/>
            <person name="Binneck E."/>
            <person name="de Melo N.F."/>
            <person name="da Silva R.H."/>
            <person name="de Melo A.L.T.M."/>
            <person name="Pandolfi V."/>
            <person name="Bustamante F.O."/>
            <person name="Brasileiro-Vidal A.C."/>
            <person name="Benko-Iseppon A.M."/>
        </authorList>
    </citation>
    <scope>NUCLEOTIDE SEQUENCE [LARGE SCALE GENOMIC DNA]</scope>
    <source>
        <tissue evidence="2">Leaves</tissue>
    </source>
</reference>
<organism evidence="2 3">
    <name type="scientific">Stylosanthes scabra</name>
    <dbReference type="NCBI Taxonomy" id="79078"/>
    <lineage>
        <taxon>Eukaryota</taxon>
        <taxon>Viridiplantae</taxon>
        <taxon>Streptophyta</taxon>
        <taxon>Embryophyta</taxon>
        <taxon>Tracheophyta</taxon>
        <taxon>Spermatophyta</taxon>
        <taxon>Magnoliopsida</taxon>
        <taxon>eudicotyledons</taxon>
        <taxon>Gunneridae</taxon>
        <taxon>Pentapetalae</taxon>
        <taxon>rosids</taxon>
        <taxon>fabids</taxon>
        <taxon>Fabales</taxon>
        <taxon>Fabaceae</taxon>
        <taxon>Papilionoideae</taxon>
        <taxon>50 kb inversion clade</taxon>
        <taxon>dalbergioids sensu lato</taxon>
        <taxon>Dalbergieae</taxon>
        <taxon>Pterocarpus clade</taxon>
        <taxon>Stylosanthes</taxon>
    </lineage>
</organism>
<keyword evidence="3" id="KW-1185">Reference proteome</keyword>
<evidence type="ECO:0000313" key="2">
    <source>
        <dbReference type="EMBL" id="MED6165002.1"/>
    </source>
</evidence>
<accession>A0ABU6UUN8</accession>
<feature type="non-terminal residue" evidence="2">
    <location>
        <position position="127"/>
    </location>
</feature>
<dbReference type="Proteomes" id="UP001341840">
    <property type="component" value="Unassembled WGS sequence"/>
</dbReference>
<evidence type="ECO:0000313" key="3">
    <source>
        <dbReference type="Proteomes" id="UP001341840"/>
    </source>
</evidence>